<keyword evidence="1" id="KW-1133">Transmembrane helix</keyword>
<proteinExistence type="predicted"/>
<accession>A0ABR4WGI7</accession>
<organism evidence="2 3">
    <name type="scientific">Alcanivorax jadensis T9</name>
    <dbReference type="NCBI Taxonomy" id="1177181"/>
    <lineage>
        <taxon>Bacteria</taxon>
        <taxon>Pseudomonadati</taxon>
        <taxon>Pseudomonadota</taxon>
        <taxon>Gammaproteobacteria</taxon>
        <taxon>Oceanospirillales</taxon>
        <taxon>Alcanivoracaceae</taxon>
        <taxon>Alcanivorax</taxon>
    </lineage>
</organism>
<evidence type="ECO:0000313" key="2">
    <source>
        <dbReference type="EMBL" id="KGD62716.1"/>
    </source>
</evidence>
<keyword evidence="3" id="KW-1185">Reference proteome</keyword>
<evidence type="ECO:0000313" key="3">
    <source>
        <dbReference type="Proteomes" id="UP000029443"/>
    </source>
</evidence>
<keyword evidence="1" id="KW-0472">Membrane</keyword>
<dbReference type="Proteomes" id="UP000029443">
    <property type="component" value="Unassembled WGS sequence"/>
</dbReference>
<name>A0ABR4WGI7_9GAMM</name>
<reference evidence="2 3" key="1">
    <citation type="submission" date="2012-09" db="EMBL/GenBank/DDBJ databases">
        <title>Genome Sequence of alkane-degrading Bacterium Alcanivorax jadensis T9.</title>
        <authorList>
            <person name="Lai Q."/>
            <person name="Shao Z."/>
        </authorList>
    </citation>
    <scope>NUCLEOTIDE SEQUENCE [LARGE SCALE GENOMIC DNA]</scope>
    <source>
        <strain evidence="2 3">T9</strain>
    </source>
</reference>
<gene>
    <name evidence="2" type="ORF">T9A_00036</name>
</gene>
<feature type="transmembrane region" description="Helical" evidence="1">
    <location>
        <begin position="6"/>
        <end position="24"/>
    </location>
</feature>
<sequence>MAELLIIIGVSGFIISTLGLMNEAGSRGHSALFFLLPLASLGQVQQHWEEYRWWALGRVASLLTAAVGVALFLATGQSPLEQTPRQNLAGQAGQVLRGDNMATSTAFVTSEEAALLVVEGQGKALSGRLHGKKFRYDRVALIDGVLTASQGKGFLPELEVRILLGWDPEEITERRSMLVSPSDEGVPVVHLSWKPEGQDYPETRIFSGGYRLELALAPLDTDQLSGSMVLVMPDSFKSYLVGDFTAYSNHLRYRNGNVDLHFDHDDTLAYVAEEYLATQFPEGMLESVQAEHVQLRRAEATGQVMSRVVLTSGAVEQRHVRLEKSEVGWAVVPGSMETRVITPPREGSATLRSPVFEEPASEEVQALPPVEKTFPELVAYVDRTVLLETRSGRELEGVLRRISGDRLWLVMNVGSGNVERSVSAEELQSLTLPNGQRVDLVSEDDGSDEAEVVYDSERRAEQQSEQATKVDEPVAEISAKLKELRALVGQSVTITASGVVTRTGVLQAVTEDHLTLSVAMGAGNIEYFYDMNSIQKVEAAR</sequence>
<protein>
    <submittedName>
        <fullName evidence="2">Uncharacterized protein</fullName>
    </submittedName>
</protein>
<dbReference type="EMBL" id="ARXU01000001">
    <property type="protein sequence ID" value="KGD62716.1"/>
    <property type="molecule type" value="Genomic_DNA"/>
</dbReference>
<evidence type="ECO:0000256" key="1">
    <source>
        <dbReference type="SAM" id="Phobius"/>
    </source>
</evidence>
<comment type="caution">
    <text evidence="2">The sequence shown here is derived from an EMBL/GenBank/DDBJ whole genome shotgun (WGS) entry which is preliminary data.</text>
</comment>
<feature type="transmembrane region" description="Helical" evidence="1">
    <location>
        <begin position="54"/>
        <end position="75"/>
    </location>
</feature>
<keyword evidence="1" id="KW-0812">Transmembrane</keyword>
<dbReference type="RefSeq" id="WP_035244093.1">
    <property type="nucleotide sequence ID" value="NZ_ARXU01000001.1"/>
</dbReference>